<reference evidence="1 2" key="1">
    <citation type="submission" date="2024-09" db="EMBL/GenBank/DDBJ databases">
        <authorList>
            <person name="Sun Q."/>
            <person name="Mori K."/>
        </authorList>
    </citation>
    <scope>NUCLEOTIDE SEQUENCE [LARGE SCALE GENOMIC DNA]</scope>
    <source>
        <strain evidence="1 2">CECT 7908</strain>
    </source>
</reference>
<dbReference type="InterPro" id="IPR038231">
    <property type="entry name" value="MepB-like_sf"/>
</dbReference>
<accession>A0ABV5FPB7</accession>
<evidence type="ECO:0000313" key="1">
    <source>
        <dbReference type="EMBL" id="MFB9064986.1"/>
    </source>
</evidence>
<dbReference type="RefSeq" id="WP_290261424.1">
    <property type="nucleotide sequence ID" value="NZ_JAUFQQ010000003.1"/>
</dbReference>
<dbReference type="Proteomes" id="UP001589589">
    <property type="component" value="Unassembled WGS sequence"/>
</dbReference>
<dbReference type="Gene3D" id="3.40.1350.140">
    <property type="entry name" value="MepB-like"/>
    <property type="match status" value="1"/>
</dbReference>
<proteinExistence type="predicted"/>
<dbReference type="EMBL" id="JBHMEX010000043">
    <property type="protein sequence ID" value="MFB9064986.1"/>
    <property type="molecule type" value="Genomic_DNA"/>
</dbReference>
<dbReference type="Pfam" id="PF08877">
    <property type="entry name" value="MepB-like"/>
    <property type="match status" value="1"/>
</dbReference>
<gene>
    <name evidence="1" type="ORF">ACFFUQ_13245</name>
</gene>
<keyword evidence="2" id="KW-1185">Reference proteome</keyword>
<protein>
    <submittedName>
        <fullName evidence="1">MepB family protein</fullName>
    </submittedName>
</protein>
<dbReference type="InterPro" id="IPR011235">
    <property type="entry name" value="MepB-like"/>
</dbReference>
<name>A0ABV5FPB7_9FLAO</name>
<sequence>MTTSTWSNSIHKDLLEAKEQLYDTCALECTQPIPEAESADYGAYTFQINNQSTIYRVAKITPTKVGQFVTLWKRSEKGPIAPFEITDNIDLFIVSTRNDSNFGQFIFPKSVLHQKGILSDDKKEGKRAIRVYPPWDTTTSKQAQKTQQWQLAYFVPISNEKPIDLDLIKKLIP</sequence>
<comment type="caution">
    <text evidence="1">The sequence shown here is derived from an EMBL/GenBank/DDBJ whole genome shotgun (WGS) entry which is preliminary data.</text>
</comment>
<organism evidence="1 2">
    <name type="scientific">Flavobacterium branchiarum</name>
    <dbReference type="NCBI Taxonomy" id="1114870"/>
    <lineage>
        <taxon>Bacteria</taxon>
        <taxon>Pseudomonadati</taxon>
        <taxon>Bacteroidota</taxon>
        <taxon>Flavobacteriia</taxon>
        <taxon>Flavobacteriales</taxon>
        <taxon>Flavobacteriaceae</taxon>
        <taxon>Flavobacterium</taxon>
    </lineage>
</organism>
<evidence type="ECO:0000313" key="2">
    <source>
        <dbReference type="Proteomes" id="UP001589589"/>
    </source>
</evidence>
<dbReference type="PIRSF" id="PIRSF032285">
    <property type="entry name" value="UCP032285"/>
    <property type="match status" value="1"/>
</dbReference>